<keyword evidence="2" id="KW-1185">Reference proteome</keyword>
<dbReference type="AlphaFoldDB" id="A0A1I6Q4Q3"/>
<protein>
    <submittedName>
        <fullName evidence="1">Uncharacterized protein</fullName>
    </submittedName>
</protein>
<dbReference type="Pfam" id="PF11579">
    <property type="entry name" value="DUF3238"/>
    <property type="match status" value="1"/>
</dbReference>
<evidence type="ECO:0000313" key="1">
    <source>
        <dbReference type="EMBL" id="SFS47310.1"/>
    </source>
</evidence>
<evidence type="ECO:0000313" key="2">
    <source>
        <dbReference type="Proteomes" id="UP000198660"/>
    </source>
</evidence>
<accession>A0A1I6Q4Q3</accession>
<gene>
    <name evidence="1" type="ORF">SAMN05444972_102334</name>
</gene>
<organism evidence="1 2">
    <name type="scientific">Marininema halotolerans</name>
    <dbReference type="NCBI Taxonomy" id="1155944"/>
    <lineage>
        <taxon>Bacteria</taxon>
        <taxon>Bacillati</taxon>
        <taxon>Bacillota</taxon>
        <taxon>Bacilli</taxon>
        <taxon>Bacillales</taxon>
        <taxon>Thermoactinomycetaceae</taxon>
        <taxon>Marininema</taxon>
    </lineage>
</organism>
<dbReference type="Proteomes" id="UP000198660">
    <property type="component" value="Unassembled WGS sequence"/>
</dbReference>
<dbReference type="EMBL" id="FPAA01000002">
    <property type="protein sequence ID" value="SFS47310.1"/>
    <property type="molecule type" value="Genomic_DNA"/>
</dbReference>
<reference evidence="2" key="1">
    <citation type="submission" date="2016-10" db="EMBL/GenBank/DDBJ databases">
        <authorList>
            <person name="Varghese N."/>
            <person name="Submissions S."/>
        </authorList>
    </citation>
    <scope>NUCLEOTIDE SEQUENCE [LARGE SCALE GENOMIC DNA]</scope>
    <source>
        <strain evidence="2">DSM 45789</strain>
    </source>
</reference>
<sequence>MLVIFLFSFCLTTNEPVVYGNNSENEFRNISINPNVYNIKIKWENIGDNYKLDLVVDNNKIKEYWSGKENNVLIDKLEEDHIYKFILKAYDNNGKLINYAKISTKTLKSNKLMTKNKTYIKSKLDKNKKINSLNYHMDNAYINSIIQNKSTILSWYNLPNDKEKYKVYKNNKLIAEVTGNNFVDKDISYTKIDRYNIVGYKNIPHNVVEEKNKKLKSIGESVSSTEKKELKHERKELGIIINRDNSNNKNKVKNSKSKINRSPDIEWRPGYILQYTTFIPLESAPNPYCTIMGIDGVDIPYYCADFLGSQGYDSFHGDGRTFDPWTSTKFRTRSTAYFNWDNETGEIVKKIKHIPETGETIGYKDGKEVARGKAPESDMKIEDESFGDDWASFKMFLASSNPLVLAPDIDAFYYAKVHKNGDGEYYGVHDQAPSHEFYMGIDASEFSYPIHQQEHQGFNYLWALWPRTEWQVSVVDWEATGDTQYRDDEEIENSQWKNIGDDNIGERFSNVTNTVDFTGDDFKVKFWSYNGDIESTYELYEKDEEGNPSDFIGSCKVKGVLSECVWNNVSKYIDGSNKKAELFLKKKSDDKRTDKVNFYSRSWTKIGEDLDFSSESKRVYSTGGSFKVKLWLSPSNITSGTYALYEKDEEGNPSDFIGNCKIDGNPQECTWDNIDKFVDGKNKKAELFIKKIEGKNDKAKVYFYD</sequence>
<name>A0A1I6Q4Q3_9BACL</name>
<proteinExistence type="predicted"/>
<dbReference type="OrthoDB" id="2444319at2"/>
<dbReference type="RefSeq" id="WP_091834400.1">
    <property type="nucleotide sequence ID" value="NZ_FPAA01000002.1"/>
</dbReference>
<dbReference type="InterPro" id="IPR021631">
    <property type="entry name" value="DUF3238"/>
</dbReference>